<protein>
    <submittedName>
        <fullName evidence="2">Uncharacterized protein</fullName>
    </submittedName>
</protein>
<feature type="region of interest" description="Disordered" evidence="1">
    <location>
        <begin position="151"/>
        <end position="175"/>
    </location>
</feature>
<name>A0A152A4K9_TIELA</name>
<keyword evidence="3" id="KW-1185">Reference proteome</keyword>
<accession>A0A152A4K9</accession>
<evidence type="ECO:0000313" key="2">
    <source>
        <dbReference type="EMBL" id="KYR01015.1"/>
    </source>
</evidence>
<feature type="compositionally biased region" description="Basic and acidic residues" evidence="1">
    <location>
        <begin position="246"/>
        <end position="271"/>
    </location>
</feature>
<feature type="region of interest" description="Disordered" evidence="1">
    <location>
        <begin position="244"/>
        <end position="285"/>
    </location>
</feature>
<feature type="compositionally biased region" description="Basic residues" evidence="1">
    <location>
        <begin position="272"/>
        <end position="285"/>
    </location>
</feature>
<proteinExistence type="predicted"/>
<reference evidence="2 3" key="1">
    <citation type="submission" date="2015-12" db="EMBL/GenBank/DDBJ databases">
        <title>Dictyostelia acquired genes for synthesis and detection of signals that induce cell-type specialization by lateral gene transfer from prokaryotes.</title>
        <authorList>
            <person name="Gloeckner G."/>
            <person name="Schaap P."/>
        </authorList>
    </citation>
    <scope>NUCLEOTIDE SEQUENCE [LARGE SCALE GENOMIC DNA]</scope>
    <source>
        <strain evidence="2 3">TK</strain>
    </source>
</reference>
<organism evidence="2 3">
    <name type="scientific">Tieghemostelium lacteum</name>
    <name type="common">Slime mold</name>
    <name type="synonym">Dictyostelium lacteum</name>
    <dbReference type="NCBI Taxonomy" id="361077"/>
    <lineage>
        <taxon>Eukaryota</taxon>
        <taxon>Amoebozoa</taxon>
        <taxon>Evosea</taxon>
        <taxon>Eumycetozoa</taxon>
        <taxon>Dictyostelia</taxon>
        <taxon>Dictyosteliales</taxon>
        <taxon>Raperosteliaceae</taxon>
        <taxon>Tieghemostelium</taxon>
    </lineage>
</organism>
<dbReference type="AlphaFoldDB" id="A0A152A4K9"/>
<evidence type="ECO:0000313" key="3">
    <source>
        <dbReference type="Proteomes" id="UP000076078"/>
    </source>
</evidence>
<comment type="caution">
    <text evidence="2">The sequence shown here is derived from an EMBL/GenBank/DDBJ whole genome shotgun (WGS) entry which is preliminary data.</text>
</comment>
<dbReference type="InParanoid" id="A0A152A4K9"/>
<dbReference type="EMBL" id="LODT01000011">
    <property type="protein sequence ID" value="KYR01015.1"/>
    <property type="molecule type" value="Genomic_DNA"/>
</dbReference>
<dbReference type="Proteomes" id="UP000076078">
    <property type="component" value="Unassembled WGS sequence"/>
</dbReference>
<sequence>MEIENGVKLFLKSKHFLEDITQGYKGTISEIELSIIRKSRDSYLNNEQDYFQKKRKLSSFINRVGQSQQDTQDQLDESKKRFRECSVSLDDILQSQSYSNRQYTNKNNLIEAVELDKSQSLEICNSNYFKLHVKSDQHLYDQLNQYYIDKDNTKTEKEGETEERETEEGNEKKNSLPQNVENEIVYNYGNRECINLFPYSQKSMLIEFDNDTGEEESNKEISYLKKNNIPLNVHLKNIYKNNKRQLSKEEMEQKEKEKQEIQEKELKEKQDKKKAKKKKFHKFMR</sequence>
<evidence type="ECO:0000256" key="1">
    <source>
        <dbReference type="SAM" id="MobiDB-lite"/>
    </source>
</evidence>
<gene>
    <name evidence="2" type="ORF">DLAC_02096</name>
</gene>